<keyword evidence="8" id="KW-1185">Reference proteome</keyword>
<dbReference type="InterPro" id="IPR036188">
    <property type="entry name" value="FAD/NAD-bd_sf"/>
</dbReference>
<proteinExistence type="inferred from homology"/>
<dbReference type="OrthoDB" id="424974at2759"/>
<comment type="similarity">
    <text evidence="2">Belongs to the MSOX/MTOX family.</text>
</comment>
<keyword evidence="5" id="KW-0560">Oxidoreductase</keyword>
<dbReference type="Pfam" id="PF01266">
    <property type="entry name" value="DAO"/>
    <property type="match status" value="1"/>
</dbReference>
<dbReference type="GO" id="GO:0008115">
    <property type="term" value="F:sarcosine oxidase activity"/>
    <property type="evidence" value="ECO:0007669"/>
    <property type="project" value="TreeGrafter"/>
</dbReference>
<protein>
    <submittedName>
        <fullName evidence="7">Monomeric sarcosine oxidase</fullName>
    </submittedName>
</protein>
<evidence type="ECO:0000256" key="4">
    <source>
        <dbReference type="ARBA" id="ARBA00022827"/>
    </source>
</evidence>
<dbReference type="Proteomes" id="UP000242188">
    <property type="component" value="Unassembled WGS sequence"/>
</dbReference>
<dbReference type="PANTHER" id="PTHR10961:SF10">
    <property type="entry name" value="FAD DEPENDENT OXIDOREDUCTASE DOMAIN-CONTAINING PROTEIN"/>
    <property type="match status" value="1"/>
</dbReference>
<evidence type="ECO:0000313" key="8">
    <source>
        <dbReference type="Proteomes" id="UP000242188"/>
    </source>
</evidence>
<dbReference type="EMBL" id="NEDP02005387">
    <property type="protein sequence ID" value="OWF41452.1"/>
    <property type="molecule type" value="Genomic_DNA"/>
</dbReference>
<keyword evidence="4" id="KW-0274">FAD</keyword>
<evidence type="ECO:0000256" key="3">
    <source>
        <dbReference type="ARBA" id="ARBA00022630"/>
    </source>
</evidence>
<dbReference type="AlphaFoldDB" id="A0A210PY98"/>
<dbReference type="InterPro" id="IPR006076">
    <property type="entry name" value="FAD-dep_OxRdtase"/>
</dbReference>
<dbReference type="SUPFAM" id="SSF51905">
    <property type="entry name" value="FAD/NAD(P)-binding domain"/>
    <property type="match status" value="1"/>
</dbReference>
<dbReference type="InterPro" id="IPR045170">
    <property type="entry name" value="MTOX"/>
</dbReference>
<comment type="caution">
    <text evidence="7">The sequence shown here is derived from an EMBL/GenBank/DDBJ whole genome shotgun (WGS) entry which is preliminary data.</text>
</comment>
<feature type="domain" description="FAD dependent oxidoreductase" evidence="6">
    <location>
        <begin position="3"/>
        <end position="391"/>
    </location>
</feature>
<evidence type="ECO:0000256" key="2">
    <source>
        <dbReference type="ARBA" id="ARBA00010989"/>
    </source>
</evidence>
<dbReference type="Gene3D" id="3.30.9.10">
    <property type="entry name" value="D-Amino Acid Oxidase, subunit A, domain 2"/>
    <property type="match status" value="1"/>
</dbReference>
<dbReference type="PANTHER" id="PTHR10961">
    <property type="entry name" value="PEROXISOMAL SARCOSINE OXIDASE"/>
    <property type="match status" value="1"/>
</dbReference>
<name>A0A210PY98_MIZYE</name>
<accession>A0A210PY98</accession>
<dbReference type="GO" id="GO:0050660">
    <property type="term" value="F:flavin adenine dinucleotide binding"/>
    <property type="evidence" value="ECO:0007669"/>
    <property type="project" value="InterPro"/>
</dbReference>
<keyword evidence="3" id="KW-0285">Flavoprotein</keyword>
<organism evidence="7 8">
    <name type="scientific">Mizuhopecten yessoensis</name>
    <name type="common">Japanese scallop</name>
    <name type="synonym">Patinopecten yessoensis</name>
    <dbReference type="NCBI Taxonomy" id="6573"/>
    <lineage>
        <taxon>Eukaryota</taxon>
        <taxon>Metazoa</taxon>
        <taxon>Spiralia</taxon>
        <taxon>Lophotrochozoa</taxon>
        <taxon>Mollusca</taxon>
        <taxon>Bivalvia</taxon>
        <taxon>Autobranchia</taxon>
        <taxon>Pteriomorphia</taxon>
        <taxon>Pectinida</taxon>
        <taxon>Pectinoidea</taxon>
        <taxon>Pectinidae</taxon>
        <taxon>Mizuhopecten</taxon>
    </lineage>
</organism>
<evidence type="ECO:0000256" key="1">
    <source>
        <dbReference type="ARBA" id="ARBA00001974"/>
    </source>
</evidence>
<comment type="cofactor">
    <cofactor evidence="1">
        <name>FAD</name>
        <dbReference type="ChEBI" id="CHEBI:57692"/>
    </cofactor>
</comment>
<reference evidence="7 8" key="1">
    <citation type="journal article" date="2017" name="Nat. Ecol. Evol.">
        <title>Scallop genome provides insights into evolution of bilaterian karyotype and development.</title>
        <authorList>
            <person name="Wang S."/>
            <person name="Zhang J."/>
            <person name="Jiao W."/>
            <person name="Li J."/>
            <person name="Xun X."/>
            <person name="Sun Y."/>
            <person name="Guo X."/>
            <person name="Huan P."/>
            <person name="Dong B."/>
            <person name="Zhang L."/>
            <person name="Hu X."/>
            <person name="Sun X."/>
            <person name="Wang J."/>
            <person name="Zhao C."/>
            <person name="Wang Y."/>
            <person name="Wang D."/>
            <person name="Huang X."/>
            <person name="Wang R."/>
            <person name="Lv J."/>
            <person name="Li Y."/>
            <person name="Zhang Z."/>
            <person name="Liu B."/>
            <person name="Lu W."/>
            <person name="Hui Y."/>
            <person name="Liang J."/>
            <person name="Zhou Z."/>
            <person name="Hou R."/>
            <person name="Li X."/>
            <person name="Liu Y."/>
            <person name="Li H."/>
            <person name="Ning X."/>
            <person name="Lin Y."/>
            <person name="Zhao L."/>
            <person name="Xing Q."/>
            <person name="Dou J."/>
            <person name="Li Y."/>
            <person name="Mao J."/>
            <person name="Guo H."/>
            <person name="Dou H."/>
            <person name="Li T."/>
            <person name="Mu C."/>
            <person name="Jiang W."/>
            <person name="Fu Q."/>
            <person name="Fu X."/>
            <person name="Miao Y."/>
            <person name="Liu J."/>
            <person name="Yu Q."/>
            <person name="Li R."/>
            <person name="Liao H."/>
            <person name="Li X."/>
            <person name="Kong Y."/>
            <person name="Jiang Z."/>
            <person name="Chourrout D."/>
            <person name="Li R."/>
            <person name="Bao Z."/>
        </authorList>
    </citation>
    <scope>NUCLEOTIDE SEQUENCE [LARGE SCALE GENOMIC DNA]</scope>
    <source>
        <strain evidence="7 8">PY_sf001</strain>
    </source>
</reference>
<dbReference type="STRING" id="6573.A0A210PY98"/>
<sequence length="422" mass="46449">MYDLCVIGAGLIGSAAARHASLQHNTRVCLIGPEEPQERSLGSSREIFGAHYDEGRITRCSDPDPVWATLAQRSIDRYRELEATSGVTFYTEAGCLMAGTVQGQFMSLTRDTVTSHSIQHVFIDSELLKKRFPYLSMSNTDEAIYETTRAGYISPRALIYAQKFVAMNNQCDVINEVVCKVSRDHVDGKSYMSVLTEEGRTIKAQRVLLATGSYTTFKDLLCTGTEPEVTLCPLTVAKVEVSEEDAKRVKQMPSILYYGHGAPDWPTKYPRNASNLIGVYVLPPIKYPDGKYYIKLGNFADSVSPRLTTPAEVKAWYCGDGISSLVTDSARLITAMTPGIKAKSFHGDQCVILETPTGRPYIDLVHPGLCVAIGGNGYAAKSSDEIGRIAAMLVLRGVWDSDIPAEVFKLRLKPRHKTKSNI</sequence>
<evidence type="ECO:0000259" key="6">
    <source>
        <dbReference type="Pfam" id="PF01266"/>
    </source>
</evidence>
<evidence type="ECO:0000313" key="7">
    <source>
        <dbReference type="EMBL" id="OWF41452.1"/>
    </source>
</evidence>
<gene>
    <name evidence="7" type="ORF">KP79_PYT14658</name>
</gene>
<evidence type="ECO:0000256" key="5">
    <source>
        <dbReference type="ARBA" id="ARBA00023002"/>
    </source>
</evidence>
<dbReference type="Gene3D" id="3.50.50.60">
    <property type="entry name" value="FAD/NAD(P)-binding domain"/>
    <property type="match status" value="1"/>
</dbReference>